<reference evidence="1" key="1">
    <citation type="submission" date="2020-09" db="EMBL/GenBank/DDBJ databases">
        <title>Genome-Enabled Discovery of Anthraquinone Biosynthesis in Senna tora.</title>
        <authorList>
            <person name="Kang S.-H."/>
            <person name="Pandey R.P."/>
            <person name="Lee C.-M."/>
            <person name="Sim J.-S."/>
            <person name="Jeong J.-T."/>
            <person name="Choi B.-S."/>
            <person name="Jung M."/>
            <person name="Ginzburg D."/>
            <person name="Zhao K."/>
            <person name="Won S.Y."/>
            <person name="Oh T.-J."/>
            <person name="Yu Y."/>
            <person name="Kim N.-H."/>
            <person name="Lee O.R."/>
            <person name="Lee T.-H."/>
            <person name="Bashyal P."/>
            <person name="Kim T.-S."/>
            <person name="Lee W.-H."/>
            <person name="Kawkins C."/>
            <person name="Kim C.-K."/>
            <person name="Kim J.S."/>
            <person name="Ahn B.O."/>
            <person name="Rhee S.Y."/>
            <person name="Sohng J.K."/>
        </authorList>
    </citation>
    <scope>NUCLEOTIDE SEQUENCE</scope>
    <source>
        <tissue evidence="1">Leaf</tissue>
    </source>
</reference>
<evidence type="ECO:0000313" key="1">
    <source>
        <dbReference type="EMBL" id="KAF7808326.1"/>
    </source>
</evidence>
<dbReference type="AlphaFoldDB" id="A0A834W772"/>
<name>A0A834W772_9FABA</name>
<evidence type="ECO:0000313" key="2">
    <source>
        <dbReference type="Proteomes" id="UP000634136"/>
    </source>
</evidence>
<comment type="caution">
    <text evidence="1">The sequence shown here is derived from an EMBL/GenBank/DDBJ whole genome shotgun (WGS) entry which is preliminary data.</text>
</comment>
<organism evidence="1 2">
    <name type="scientific">Senna tora</name>
    <dbReference type="NCBI Taxonomy" id="362788"/>
    <lineage>
        <taxon>Eukaryota</taxon>
        <taxon>Viridiplantae</taxon>
        <taxon>Streptophyta</taxon>
        <taxon>Embryophyta</taxon>
        <taxon>Tracheophyta</taxon>
        <taxon>Spermatophyta</taxon>
        <taxon>Magnoliopsida</taxon>
        <taxon>eudicotyledons</taxon>
        <taxon>Gunneridae</taxon>
        <taxon>Pentapetalae</taxon>
        <taxon>rosids</taxon>
        <taxon>fabids</taxon>
        <taxon>Fabales</taxon>
        <taxon>Fabaceae</taxon>
        <taxon>Caesalpinioideae</taxon>
        <taxon>Cassia clade</taxon>
        <taxon>Senna</taxon>
    </lineage>
</organism>
<keyword evidence="2" id="KW-1185">Reference proteome</keyword>
<dbReference type="EMBL" id="JAAIUW010000011">
    <property type="protein sequence ID" value="KAF7808326.1"/>
    <property type="molecule type" value="Genomic_DNA"/>
</dbReference>
<dbReference type="Proteomes" id="UP000634136">
    <property type="component" value="Unassembled WGS sequence"/>
</dbReference>
<protein>
    <submittedName>
        <fullName evidence="1">Uncharacterized protein</fullName>
    </submittedName>
</protein>
<gene>
    <name evidence="1" type="ORF">G2W53_035069</name>
</gene>
<sequence>MSASLKHGALNLRRNWVSLMTRLLKAATRLKSIKAINESLKYKFWVNFLTAIGDAMKFRASIPLNYNIKYEHHGFHHGHRDVQQRYLVLCDSLILGPQLKVAPRAIKPKPIGLRPVKIPSKATGPFSRPPAMAST</sequence>
<proteinExistence type="predicted"/>
<accession>A0A834W772</accession>